<dbReference type="AlphaFoldDB" id="A0A7J7EI07"/>
<reference evidence="5 6" key="1">
    <citation type="journal article" date="2020" name="Mol. Biol. Evol.">
        <title>Interspecific Gene Flow and the Evolution of Specialization in Black and White Rhinoceros.</title>
        <authorList>
            <person name="Moodley Y."/>
            <person name="Westbury M.V."/>
            <person name="Russo I.M."/>
            <person name="Gopalakrishnan S."/>
            <person name="Rakotoarivelo A."/>
            <person name="Olsen R.A."/>
            <person name="Prost S."/>
            <person name="Tunstall T."/>
            <person name="Ryder O.A."/>
            <person name="Dalen L."/>
            <person name="Bruford M.W."/>
        </authorList>
    </citation>
    <scope>NUCLEOTIDE SEQUENCE [LARGE SCALE GENOMIC DNA]</scope>
    <source>
        <strain evidence="5">SBR-YM</strain>
        <tissue evidence="5">Skin</tissue>
    </source>
</reference>
<protein>
    <submittedName>
        <fullName evidence="5">Uncharacterized protein</fullName>
    </submittedName>
</protein>
<keyword evidence="1" id="KW-0963">Cytoplasm</keyword>
<evidence type="ECO:0000313" key="6">
    <source>
        <dbReference type="Proteomes" id="UP000551758"/>
    </source>
</evidence>
<evidence type="ECO:0000256" key="3">
    <source>
        <dbReference type="ARBA" id="ARBA00023274"/>
    </source>
</evidence>
<proteinExistence type="predicted"/>
<accession>A0A7J7EI07</accession>
<dbReference type="Pfam" id="PF01015">
    <property type="entry name" value="Ribosomal_S3Ae"/>
    <property type="match status" value="1"/>
</dbReference>
<sequence length="558" mass="62318">MEENHTEDLERLGCEEMDVVQQEEANCWTTLRSSQQRDNPLPFASLPLLLLVKPCSGGKSKTHIVSSFVVLRKLISTSILLLSRSALTAGCKAEVANHCSNNHLVVLFLMRESFLSECTLFFSHGKKDSLSRQPTPTTPQAFQEQIALGFELRSCRMPCSIHRCRLIGGHKIFAVLRVLSASITHYTPIQMRARGEWKLIDWRYSNARKALVLSCPETRRLMEEALRSERRTLRVRGCLLTDLDIPKLVGGEEEKSKSTNHKNDTANSILGCGCVQMSPHIRGPAPLLKCRWRHSDIDLCLHHCRSSSFCFRPRRVTGSLCAATILAMKAFPSQDHTSDFLPTKGGKKGAKKKVVGPFCKKYGHDVKDLAMFISRTQGSKIASEGHKGHVFKASLVALQNDKVAFGKSKLITEDIQGKNFLTNTQDMDLTHENMCSMVKKWQTITEAHVTVKTTNCFLLHLFSVGFPTKKQQSDLEDILYSAPTNSIGKDIEKACQSINPLYDVFIRKVKMLKKPKLELGKLLKLPGEGNSSGRAPGDETSDKVERADGYEPPVQDPA</sequence>
<keyword evidence="2" id="KW-0689">Ribosomal protein</keyword>
<keyword evidence="6" id="KW-1185">Reference proteome</keyword>
<dbReference type="InterPro" id="IPR001593">
    <property type="entry name" value="Ribosomal_eS1"/>
</dbReference>
<keyword evidence="3" id="KW-0687">Ribonucleoprotein</keyword>
<dbReference type="PANTHER" id="PTHR11830">
    <property type="entry name" value="40S RIBOSOMAL PROTEIN S3A"/>
    <property type="match status" value="1"/>
</dbReference>
<feature type="compositionally biased region" description="Basic and acidic residues" evidence="4">
    <location>
        <begin position="536"/>
        <end position="549"/>
    </location>
</feature>
<evidence type="ECO:0000256" key="1">
    <source>
        <dbReference type="ARBA" id="ARBA00022490"/>
    </source>
</evidence>
<name>A0A7J7EI07_DICBM</name>
<dbReference type="GO" id="GO:1990904">
    <property type="term" value="C:ribonucleoprotein complex"/>
    <property type="evidence" value="ECO:0007669"/>
    <property type="project" value="UniProtKB-KW"/>
</dbReference>
<dbReference type="EMBL" id="JACDTQ010002874">
    <property type="protein sequence ID" value="KAF5915323.1"/>
    <property type="molecule type" value="Genomic_DNA"/>
</dbReference>
<organism evidence="5 6">
    <name type="scientific">Diceros bicornis minor</name>
    <name type="common">South-central black rhinoceros</name>
    <dbReference type="NCBI Taxonomy" id="77932"/>
    <lineage>
        <taxon>Eukaryota</taxon>
        <taxon>Metazoa</taxon>
        <taxon>Chordata</taxon>
        <taxon>Craniata</taxon>
        <taxon>Vertebrata</taxon>
        <taxon>Euteleostomi</taxon>
        <taxon>Mammalia</taxon>
        <taxon>Eutheria</taxon>
        <taxon>Laurasiatheria</taxon>
        <taxon>Perissodactyla</taxon>
        <taxon>Rhinocerotidae</taxon>
        <taxon>Diceros</taxon>
    </lineage>
</organism>
<dbReference type="GO" id="GO:0005840">
    <property type="term" value="C:ribosome"/>
    <property type="evidence" value="ECO:0007669"/>
    <property type="project" value="UniProtKB-KW"/>
</dbReference>
<dbReference type="SMART" id="SM01397">
    <property type="entry name" value="Ribosomal_S3Ae"/>
    <property type="match status" value="1"/>
</dbReference>
<dbReference type="GO" id="GO:0003735">
    <property type="term" value="F:structural constituent of ribosome"/>
    <property type="evidence" value="ECO:0007669"/>
    <property type="project" value="InterPro"/>
</dbReference>
<feature type="region of interest" description="Disordered" evidence="4">
    <location>
        <begin position="523"/>
        <end position="558"/>
    </location>
</feature>
<gene>
    <name evidence="5" type="ORF">HPG69_012016</name>
</gene>
<evidence type="ECO:0000313" key="5">
    <source>
        <dbReference type="EMBL" id="KAF5915323.1"/>
    </source>
</evidence>
<dbReference type="GO" id="GO:0006412">
    <property type="term" value="P:translation"/>
    <property type="evidence" value="ECO:0007669"/>
    <property type="project" value="InterPro"/>
</dbReference>
<dbReference type="Proteomes" id="UP000551758">
    <property type="component" value="Unassembled WGS sequence"/>
</dbReference>
<comment type="caution">
    <text evidence="5">The sequence shown here is derived from an EMBL/GenBank/DDBJ whole genome shotgun (WGS) entry which is preliminary data.</text>
</comment>
<evidence type="ECO:0000256" key="4">
    <source>
        <dbReference type="SAM" id="MobiDB-lite"/>
    </source>
</evidence>
<evidence type="ECO:0000256" key="2">
    <source>
        <dbReference type="ARBA" id="ARBA00022980"/>
    </source>
</evidence>